<feature type="region of interest" description="Disordered" evidence="1">
    <location>
        <begin position="27"/>
        <end position="117"/>
    </location>
</feature>
<organism evidence="2 3">
    <name type="scientific">Haloarcula salinisoli</name>
    <dbReference type="NCBI Taxonomy" id="2487746"/>
    <lineage>
        <taxon>Archaea</taxon>
        <taxon>Methanobacteriati</taxon>
        <taxon>Methanobacteriota</taxon>
        <taxon>Stenosarchaea group</taxon>
        <taxon>Halobacteria</taxon>
        <taxon>Halobacteriales</taxon>
        <taxon>Haloarculaceae</taxon>
        <taxon>Haloarcula</taxon>
    </lineage>
</organism>
<gene>
    <name evidence="2" type="ORF">EGD98_12065</name>
</gene>
<feature type="compositionally biased region" description="Low complexity" evidence="1">
    <location>
        <begin position="27"/>
        <end position="43"/>
    </location>
</feature>
<evidence type="ECO:0000313" key="3">
    <source>
        <dbReference type="Proteomes" id="UP000783863"/>
    </source>
</evidence>
<evidence type="ECO:0000313" key="2">
    <source>
        <dbReference type="EMBL" id="MBX0304405.1"/>
    </source>
</evidence>
<keyword evidence="3" id="KW-1185">Reference proteome</keyword>
<accession>A0A8J8CD84</accession>
<sequence length="195" mass="20003">MSGTGSQLLARRRLLRGLGASVAVAGLAGCSSDGSGDGTSSGTAEPTDRQVGNKTSSPTAEPVDSGTDDSTDGGSDGPAAVVEAYIQAGQNNDSDAMSELVHPDGTATTESEETGGEGTVTVNSVTVVEESDTEALVEVNFSLRYPSEDGDQEIAPSERTTTYETRTYQGSWYVYAIVDSTFVQDGTEGGTATPR</sequence>
<dbReference type="InterPro" id="IPR006311">
    <property type="entry name" value="TAT_signal"/>
</dbReference>
<feature type="compositionally biased region" description="Polar residues" evidence="1">
    <location>
        <begin position="50"/>
        <end position="59"/>
    </location>
</feature>
<protein>
    <submittedName>
        <fullName evidence="2">Uncharacterized protein</fullName>
    </submittedName>
</protein>
<dbReference type="PROSITE" id="PS51318">
    <property type="entry name" value="TAT"/>
    <property type="match status" value="1"/>
</dbReference>
<name>A0A8J8CD84_9EURY</name>
<dbReference type="InterPro" id="IPR032710">
    <property type="entry name" value="NTF2-like_dom_sf"/>
</dbReference>
<dbReference type="RefSeq" id="WP_220588623.1">
    <property type="nucleotide sequence ID" value="NZ_RKLQ01000002.1"/>
</dbReference>
<evidence type="ECO:0000256" key="1">
    <source>
        <dbReference type="SAM" id="MobiDB-lite"/>
    </source>
</evidence>
<dbReference type="AlphaFoldDB" id="A0A8J8CD84"/>
<comment type="caution">
    <text evidence="2">The sequence shown here is derived from an EMBL/GenBank/DDBJ whole genome shotgun (WGS) entry which is preliminary data.</text>
</comment>
<dbReference type="EMBL" id="RKLQ01000002">
    <property type="protein sequence ID" value="MBX0304405.1"/>
    <property type="molecule type" value="Genomic_DNA"/>
</dbReference>
<dbReference type="SUPFAM" id="SSF54427">
    <property type="entry name" value="NTF2-like"/>
    <property type="match status" value="1"/>
</dbReference>
<proteinExistence type="predicted"/>
<dbReference type="Proteomes" id="UP000783863">
    <property type="component" value="Unassembled WGS sequence"/>
</dbReference>
<reference evidence="2" key="1">
    <citation type="submission" date="2021-06" db="EMBL/GenBank/DDBJ databases">
        <title>Halomicroarcula sp. F24A a new haloarchaeum isolated from saline soil.</title>
        <authorList>
            <person name="Duran-Viseras A."/>
            <person name="Sanchez-Porro C."/>
            <person name="Ventosa A."/>
        </authorList>
    </citation>
    <scope>NUCLEOTIDE SEQUENCE</scope>
    <source>
        <strain evidence="2">F24A</strain>
    </source>
</reference>